<keyword evidence="2" id="KW-1185">Reference proteome</keyword>
<dbReference type="AlphaFoldDB" id="A0AAQ3N7R0"/>
<gene>
    <name evidence="1" type="ORF">V8G54_017995</name>
</gene>
<reference evidence="1 2" key="1">
    <citation type="journal article" date="2023" name="Life. Sci Alliance">
        <title>Evolutionary insights into 3D genome organization and epigenetic landscape of Vigna mungo.</title>
        <authorList>
            <person name="Junaid A."/>
            <person name="Singh B."/>
            <person name="Bhatia S."/>
        </authorList>
    </citation>
    <scope>NUCLEOTIDE SEQUENCE [LARGE SCALE GENOMIC DNA]</scope>
    <source>
        <strain evidence="1">Urdbean</strain>
    </source>
</reference>
<sequence length="173" mass="20078">MNIISCTDGMCEFYECFNLYYDFSTYECNCLGLGNPWLLSQIARSSWLPLLSLYTIFNFMIDVFLRKKNVELIINLIVLDKFRMVSVLSHHYTQTQCFTFILLSVHTTQLELLLSRCLLPRFSLIKFENSSFVLKAVSILFASSLFLKTALLRISTTCTIIKVCSKEDINKFK</sequence>
<dbReference type="Proteomes" id="UP001374535">
    <property type="component" value="Chromosome 6"/>
</dbReference>
<proteinExistence type="predicted"/>
<accession>A0AAQ3N7R0</accession>
<evidence type="ECO:0000313" key="2">
    <source>
        <dbReference type="Proteomes" id="UP001374535"/>
    </source>
</evidence>
<dbReference type="EMBL" id="CP144695">
    <property type="protein sequence ID" value="WVZ04649.1"/>
    <property type="molecule type" value="Genomic_DNA"/>
</dbReference>
<protein>
    <submittedName>
        <fullName evidence="1">Uncharacterized protein</fullName>
    </submittedName>
</protein>
<organism evidence="1 2">
    <name type="scientific">Vigna mungo</name>
    <name type="common">Black gram</name>
    <name type="synonym">Phaseolus mungo</name>
    <dbReference type="NCBI Taxonomy" id="3915"/>
    <lineage>
        <taxon>Eukaryota</taxon>
        <taxon>Viridiplantae</taxon>
        <taxon>Streptophyta</taxon>
        <taxon>Embryophyta</taxon>
        <taxon>Tracheophyta</taxon>
        <taxon>Spermatophyta</taxon>
        <taxon>Magnoliopsida</taxon>
        <taxon>eudicotyledons</taxon>
        <taxon>Gunneridae</taxon>
        <taxon>Pentapetalae</taxon>
        <taxon>rosids</taxon>
        <taxon>fabids</taxon>
        <taxon>Fabales</taxon>
        <taxon>Fabaceae</taxon>
        <taxon>Papilionoideae</taxon>
        <taxon>50 kb inversion clade</taxon>
        <taxon>NPAAA clade</taxon>
        <taxon>indigoferoid/millettioid clade</taxon>
        <taxon>Phaseoleae</taxon>
        <taxon>Vigna</taxon>
    </lineage>
</organism>
<evidence type="ECO:0000313" key="1">
    <source>
        <dbReference type="EMBL" id="WVZ04649.1"/>
    </source>
</evidence>
<name>A0AAQ3N7R0_VIGMU</name>